<dbReference type="OrthoDB" id="2017893at2759"/>
<dbReference type="EMBL" id="UYYA01003981">
    <property type="protein sequence ID" value="VDM58411.1"/>
    <property type="molecule type" value="Genomic_DNA"/>
</dbReference>
<keyword evidence="8" id="KW-1185">Reference proteome</keyword>
<dbReference type="InterPro" id="IPR016130">
    <property type="entry name" value="Tyr_Pase_AS"/>
</dbReference>
<evidence type="ECO:0000256" key="4">
    <source>
        <dbReference type="ARBA" id="ARBA00022912"/>
    </source>
</evidence>
<dbReference type="EC" id="3.1.3.48" evidence="2"/>
<feature type="domain" description="Tyrosine-protein phosphatase" evidence="5">
    <location>
        <begin position="1"/>
        <end position="146"/>
    </location>
</feature>
<keyword evidence="3" id="KW-0378">Hydrolase</keyword>
<evidence type="ECO:0000256" key="1">
    <source>
        <dbReference type="ARBA" id="ARBA00008601"/>
    </source>
</evidence>
<dbReference type="STRING" id="334426.A0A158PHW0"/>
<dbReference type="CDD" id="cd14498">
    <property type="entry name" value="DSP"/>
    <property type="match status" value="1"/>
</dbReference>
<keyword evidence="4" id="KW-0904">Protein phosphatase</keyword>
<protein>
    <recommendedName>
        <fullName evidence="2">protein-tyrosine-phosphatase</fullName>
        <ecNumber evidence="2">3.1.3.48</ecNumber>
    </recommendedName>
</protein>
<dbReference type="InterPro" id="IPR000340">
    <property type="entry name" value="Dual-sp_phosphatase_cat-dom"/>
</dbReference>
<dbReference type="WBParaSite" id="ACOC_0000682501-mRNA-1">
    <property type="protein sequence ID" value="ACOC_0000682501-mRNA-1"/>
    <property type="gene ID" value="ACOC_0000682501"/>
</dbReference>
<dbReference type="PROSITE" id="PS00383">
    <property type="entry name" value="TYR_PHOSPHATASE_1"/>
    <property type="match status" value="1"/>
</dbReference>
<dbReference type="SMART" id="SM00195">
    <property type="entry name" value="DSPc"/>
    <property type="match status" value="1"/>
</dbReference>
<dbReference type="GO" id="GO:0005634">
    <property type="term" value="C:nucleus"/>
    <property type="evidence" value="ECO:0007669"/>
    <property type="project" value="TreeGrafter"/>
</dbReference>
<comment type="similarity">
    <text evidence="1">Belongs to the protein-tyrosine phosphatase family. Non-receptor class dual specificity subfamily.</text>
</comment>
<evidence type="ECO:0000313" key="9">
    <source>
        <dbReference type="WBParaSite" id="ACOC_0000682501-mRNA-1"/>
    </source>
</evidence>
<organism evidence="9">
    <name type="scientific">Angiostrongylus costaricensis</name>
    <name type="common">Nematode worm</name>
    <dbReference type="NCBI Taxonomy" id="334426"/>
    <lineage>
        <taxon>Eukaryota</taxon>
        <taxon>Metazoa</taxon>
        <taxon>Ecdysozoa</taxon>
        <taxon>Nematoda</taxon>
        <taxon>Chromadorea</taxon>
        <taxon>Rhabditida</taxon>
        <taxon>Rhabditina</taxon>
        <taxon>Rhabditomorpha</taxon>
        <taxon>Strongyloidea</taxon>
        <taxon>Metastrongylidae</taxon>
        <taxon>Angiostrongylus</taxon>
    </lineage>
</organism>
<accession>A0A158PHW0</accession>
<feature type="domain" description="Tyrosine specific protein phosphatases" evidence="6">
    <location>
        <begin position="67"/>
        <end position="125"/>
    </location>
</feature>
<dbReference type="InterPro" id="IPR020422">
    <property type="entry name" value="TYR_PHOSPHATASE_DUAL_dom"/>
</dbReference>
<reference evidence="7 8" key="2">
    <citation type="submission" date="2018-11" db="EMBL/GenBank/DDBJ databases">
        <authorList>
            <consortium name="Pathogen Informatics"/>
        </authorList>
    </citation>
    <scope>NUCLEOTIDE SEQUENCE [LARGE SCALE GENOMIC DNA]</scope>
    <source>
        <strain evidence="7 8">Costa Rica</strain>
    </source>
</reference>
<dbReference type="SUPFAM" id="SSF52799">
    <property type="entry name" value="(Phosphotyrosine protein) phosphatases II"/>
    <property type="match status" value="1"/>
</dbReference>
<dbReference type="GO" id="GO:0008138">
    <property type="term" value="F:protein tyrosine/serine/threonine phosphatase activity"/>
    <property type="evidence" value="ECO:0007669"/>
    <property type="project" value="TreeGrafter"/>
</dbReference>
<dbReference type="InterPro" id="IPR029021">
    <property type="entry name" value="Prot-tyrosine_phosphatase-like"/>
</dbReference>
<dbReference type="OMA" id="SAMPINE"/>
<dbReference type="PANTHER" id="PTHR45848:SF4">
    <property type="entry name" value="DUAL SPECIFICITY PROTEIN PHOSPHATASE 12"/>
    <property type="match status" value="1"/>
</dbReference>
<dbReference type="AlphaFoldDB" id="A0A158PHW0"/>
<dbReference type="PROSITE" id="PS50054">
    <property type="entry name" value="TYR_PHOSPHATASE_DUAL"/>
    <property type="match status" value="1"/>
</dbReference>
<reference evidence="9" key="1">
    <citation type="submission" date="2016-04" db="UniProtKB">
        <authorList>
            <consortium name="WormBaseParasite"/>
        </authorList>
    </citation>
    <scope>IDENTIFICATION</scope>
</reference>
<dbReference type="Pfam" id="PF00782">
    <property type="entry name" value="DSPc"/>
    <property type="match status" value="1"/>
</dbReference>
<dbReference type="PANTHER" id="PTHR45848">
    <property type="entry name" value="DUAL SPECIFICITY PROTEIN PHOSPHATASE 12 FAMILY MEMBER"/>
    <property type="match status" value="1"/>
</dbReference>
<evidence type="ECO:0000313" key="8">
    <source>
        <dbReference type="Proteomes" id="UP000267027"/>
    </source>
</evidence>
<evidence type="ECO:0000259" key="5">
    <source>
        <dbReference type="PROSITE" id="PS50054"/>
    </source>
</evidence>
<gene>
    <name evidence="7" type="ORF">ACOC_LOCUS6826</name>
</gene>
<dbReference type="PROSITE" id="PS50056">
    <property type="entry name" value="TYR_PHOSPHATASE_2"/>
    <property type="match status" value="1"/>
</dbReference>
<dbReference type="InterPro" id="IPR000387">
    <property type="entry name" value="Tyr_Pase_dom"/>
</dbReference>
<evidence type="ECO:0000259" key="6">
    <source>
        <dbReference type="PROSITE" id="PS50056"/>
    </source>
</evidence>
<sequence>MIDRIIENVYISGAGDVLAGDGLLKYEITHVLTVSAIAVPINRRVPSIKYHFIFIMDLPNQDILGGGQLAESVVYISDVLNSGGSVLVHCEVGVSRSPTVVAAYIMQKFKFTAEKAIELIKKSRPIVCPNEGFAAQLQIYEQLNYKTDKASLSQSRLYKNWAISSGNLPTRG</sequence>
<evidence type="ECO:0000256" key="2">
    <source>
        <dbReference type="ARBA" id="ARBA00013064"/>
    </source>
</evidence>
<proteinExistence type="inferred from homology"/>
<dbReference type="Gene3D" id="3.90.190.10">
    <property type="entry name" value="Protein tyrosine phosphatase superfamily"/>
    <property type="match status" value="1"/>
</dbReference>
<dbReference type="GO" id="GO:0004725">
    <property type="term" value="F:protein tyrosine phosphatase activity"/>
    <property type="evidence" value="ECO:0007669"/>
    <property type="project" value="UniProtKB-EC"/>
</dbReference>
<name>A0A158PHW0_ANGCS</name>
<evidence type="ECO:0000313" key="7">
    <source>
        <dbReference type="EMBL" id="VDM58411.1"/>
    </source>
</evidence>
<evidence type="ECO:0000256" key="3">
    <source>
        <dbReference type="ARBA" id="ARBA00022801"/>
    </source>
</evidence>
<dbReference type="Proteomes" id="UP000267027">
    <property type="component" value="Unassembled WGS sequence"/>
</dbReference>